<gene>
    <name evidence="1" type="ORF">E1283_12420</name>
</gene>
<dbReference type="InterPro" id="IPR036890">
    <property type="entry name" value="HATPase_C_sf"/>
</dbReference>
<keyword evidence="1" id="KW-0067">ATP-binding</keyword>
<dbReference type="RefSeq" id="WP_132818047.1">
    <property type="nucleotide sequence ID" value="NZ_SMKI01000106.1"/>
</dbReference>
<reference evidence="1 2" key="1">
    <citation type="submission" date="2019-03" db="EMBL/GenBank/DDBJ databases">
        <title>Draft genome sequences of novel Actinobacteria.</title>
        <authorList>
            <person name="Sahin N."/>
            <person name="Ay H."/>
            <person name="Saygin H."/>
        </authorList>
    </citation>
    <scope>NUCLEOTIDE SEQUENCE [LARGE SCALE GENOMIC DNA]</scope>
    <source>
        <strain evidence="1 2">DSM 41900</strain>
    </source>
</reference>
<dbReference type="EMBL" id="SMKI01000106">
    <property type="protein sequence ID" value="TDC75436.1"/>
    <property type="molecule type" value="Genomic_DNA"/>
</dbReference>
<dbReference type="PANTHER" id="PTHR35526">
    <property type="entry name" value="ANTI-SIGMA-F FACTOR RSBW-RELATED"/>
    <property type="match status" value="1"/>
</dbReference>
<comment type="caution">
    <text evidence="1">The sequence shown here is derived from an EMBL/GenBank/DDBJ whole genome shotgun (WGS) entry which is preliminary data.</text>
</comment>
<dbReference type="CDD" id="cd16936">
    <property type="entry name" value="HATPase_RsbW-like"/>
    <property type="match status" value="1"/>
</dbReference>
<proteinExistence type="predicted"/>
<dbReference type="OrthoDB" id="4301723at2"/>
<name>A0A4R4TGL6_9ACTN</name>
<dbReference type="GO" id="GO:0005524">
    <property type="term" value="F:ATP binding"/>
    <property type="evidence" value="ECO:0007669"/>
    <property type="project" value="UniProtKB-KW"/>
</dbReference>
<dbReference type="PANTHER" id="PTHR35526:SF3">
    <property type="entry name" value="ANTI-SIGMA-F FACTOR RSBW"/>
    <property type="match status" value="1"/>
</dbReference>
<dbReference type="Gene3D" id="3.30.565.10">
    <property type="entry name" value="Histidine kinase-like ATPase, C-terminal domain"/>
    <property type="match status" value="1"/>
</dbReference>
<sequence>MRQLVDWCASGRQHPTTADIREAFLDPADTDARPSQPEVPMAVVTEQGAEGEETYAWNIVVRPRDIERWRGIAAETVMKLGGDLDAVILTRLGVSELLANVCKHVGGTCRLSVSRVGDRAVIRVFDRSPVLPAVRVPNWNEESGRGLWLLREMCPLFGWETVAPHLGAKCVWFACWLTKESQR</sequence>
<organism evidence="1 2">
    <name type="scientific">Streptomyces hainanensis</name>
    <dbReference type="NCBI Taxonomy" id="402648"/>
    <lineage>
        <taxon>Bacteria</taxon>
        <taxon>Bacillati</taxon>
        <taxon>Actinomycetota</taxon>
        <taxon>Actinomycetes</taxon>
        <taxon>Kitasatosporales</taxon>
        <taxon>Streptomycetaceae</taxon>
        <taxon>Streptomyces</taxon>
    </lineage>
</organism>
<dbReference type="SUPFAM" id="SSF55874">
    <property type="entry name" value="ATPase domain of HSP90 chaperone/DNA topoisomerase II/histidine kinase"/>
    <property type="match status" value="1"/>
</dbReference>
<keyword evidence="2" id="KW-1185">Reference proteome</keyword>
<dbReference type="AlphaFoldDB" id="A0A4R4TGL6"/>
<evidence type="ECO:0000313" key="1">
    <source>
        <dbReference type="EMBL" id="TDC75436.1"/>
    </source>
</evidence>
<accession>A0A4R4TGL6</accession>
<evidence type="ECO:0000313" key="2">
    <source>
        <dbReference type="Proteomes" id="UP000295345"/>
    </source>
</evidence>
<keyword evidence="1" id="KW-0547">Nucleotide-binding</keyword>
<dbReference type="Proteomes" id="UP000295345">
    <property type="component" value="Unassembled WGS sequence"/>
</dbReference>
<dbReference type="InterPro" id="IPR050267">
    <property type="entry name" value="Anti-sigma-factor_SerPK"/>
</dbReference>
<protein>
    <submittedName>
        <fullName evidence="1">ATP-binding protein</fullName>
    </submittedName>
</protein>